<dbReference type="EMBL" id="VZZK01000100">
    <property type="protein sequence ID" value="KAB1067892.1"/>
    <property type="molecule type" value="Genomic_DNA"/>
</dbReference>
<organism evidence="1 2">
    <name type="scientific">Methylobacterium soli</name>
    <dbReference type="NCBI Taxonomy" id="553447"/>
    <lineage>
        <taxon>Bacteria</taxon>
        <taxon>Pseudomonadati</taxon>
        <taxon>Pseudomonadota</taxon>
        <taxon>Alphaproteobacteria</taxon>
        <taxon>Hyphomicrobiales</taxon>
        <taxon>Methylobacteriaceae</taxon>
        <taxon>Methylobacterium</taxon>
    </lineage>
</organism>
<comment type="caution">
    <text evidence="1">The sequence shown here is derived from an EMBL/GenBank/DDBJ whole genome shotgun (WGS) entry which is preliminary data.</text>
</comment>
<sequence length="83" mass="8994">MATLEQTLQTFEALLANERAASVSVVDEAVWVYLAPVQGLDAQTEALNALSKGVARLNASSPFMPVLMDTIDRHWQRLAGPTP</sequence>
<reference evidence="1 2" key="1">
    <citation type="submission" date="2019-09" db="EMBL/GenBank/DDBJ databases">
        <title>YIM 48816 draft genome.</title>
        <authorList>
            <person name="Jiang L."/>
        </authorList>
    </citation>
    <scope>NUCLEOTIDE SEQUENCE [LARGE SCALE GENOMIC DNA]</scope>
    <source>
        <strain evidence="1 2">YIM 48816</strain>
    </source>
</reference>
<gene>
    <name evidence="1" type="ORF">F6X53_31935</name>
</gene>
<dbReference type="RefSeq" id="WP_151005943.1">
    <property type="nucleotide sequence ID" value="NZ_BPQY01000204.1"/>
</dbReference>
<accession>A0A6L3SN69</accession>
<dbReference type="OrthoDB" id="7998320at2"/>
<evidence type="ECO:0000313" key="1">
    <source>
        <dbReference type="EMBL" id="KAB1067892.1"/>
    </source>
</evidence>
<dbReference type="AlphaFoldDB" id="A0A6L3SN69"/>
<keyword evidence="2" id="KW-1185">Reference proteome</keyword>
<proteinExistence type="predicted"/>
<protein>
    <submittedName>
        <fullName evidence="1">Uncharacterized protein</fullName>
    </submittedName>
</protein>
<evidence type="ECO:0000313" key="2">
    <source>
        <dbReference type="Proteomes" id="UP000474159"/>
    </source>
</evidence>
<name>A0A6L3SN69_9HYPH</name>
<dbReference type="Proteomes" id="UP000474159">
    <property type="component" value="Unassembled WGS sequence"/>
</dbReference>